<name>A0A8K0WPZ2_9HYPO</name>
<dbReference type="AlphaFoldDB" id="A0A8K0WPZ2"/>
<keyword evidence="1" id="KW-0175">Coiled coil</keyword>
<reference evidence="2" key="1">
    <citation type="journal article" date="2021" name="Nat. Commun.">
        <title>Genetic determinants of endophytism in the Arabidopsis root mycobiome.</title>
        <authorList>
            <person name="Mesny F."/>
            <person name="Miyauchi S."/>
            <person name="Thiergart T."/>
            <person name="Pickel B."/>
            <person name="Atanasova L."/>
            <person name="Karlsson M."/>
            <person name="Huettel B."/>
            <person name="Barry K.W."/>
            <person name="Haridas S."/>
            <person name="Chen C."/>
            <person name="Bauer D."/>
            <person name="Andreopoulos W."/>
            <person name="Pangilinan J."/>
            <person name="LaButti K."/>
            <person name="Riley R."/>
            <person name="Lipzen A."/>
            <person name="Clum A."/>
            <person name="Drula E."/>
            <person name="Henrissat B."/>
            <person name="Kohler A."/>
            <person name="Grigoriev I.V."/>
            <person name="Martin F.M."/>
            <person name="Hacquard S."/>
        </authorList>
    </citation>
    <scope>NUCLEOTIDE SEQUENCE</scope>
    <source>
        <strain evidence="2">MPI-CAGE-CH-0235</strain>
    </source>
</reference>
<evidence type="ECO:0000313" key="3">
    <source>
        <dbReference type="Proteomes" id="UP000813444"/>
    </source>
</evidence>
<gene>
    <name evidence="2" type="ORF">B0I35DRAFT_434311</name>
</gene>
<evidence type="ECO:0000313" key="2">
    <source>
        <dbReference type="EMBL" id="KAH7316964.1"/>
    </source>
</evidence>
<dbReference type="Proteomes" id="UP000813444">
    <property type="component" value="Unassembled WGS sequence"/>
</dbReference>
<sequence length="377" mass="43457">MIFETIYKGRQTISSRLRHLTYSGISTASGSCSRQSCQQYERDAQHWHAEHDKVVRQRKSLCDNFEKQLRERRNEMNEALLQNEFLVKKLAEKDDELRKIYMQLAAAKEKETKMRAIVLENTSINRVSDGEIRDKFLSIRQKAQAICNSSTYDVQLGNATIWGELTAKDRRNRMMSRIFELLQHYMLSRKVYCEYELAYENPDPRHDIEENLGYIETLFERNGVNETSVTNWRIATIACISELTSSSPSHKMVAPEIFTYFAPFISPKSGPKEQGDLEEQFRSICSEAWEVAMIMRRSREGHKCIVPPTWTSRCFVNAYEALAEPITVEGGRNEDGSDEIAYPLFGALVKSAHHHGVSKERVLEKAQVVLKKRSGGR</sequence>
<accession>A0A8K0WPZ2</accession>
<feature type="coiled-coil region" evidence="1">
    <location>
        <begin position="62"/>
        <end position="110"/>
    </location>
</feature>
<protein>
    <submittedName>
        <fullName evidence="2">Uncharacterized protein</fullName>
    </submittedName>
</protein>
<evidence type="ECO:0000256" key="1">
    <source>
        <dbReference type="SAM" id="Coils"/>
    </source>
</evidence>
<proteinExistence type="predicted"/>
<dbReference type="EMBL" id="JAGPNK010000008">
    <property type="protein sequence ID" value="KAH7316964.1"/>
    <property type="molecule type" value="Genomic_DNA"/>
</dbReference>
<dbReference type="OrthoDB" id="5393537at2759"/>
<keyword evidence="3" id="KW-1185">Reference proteome</keyword>
<organism evidence="2 3">
    <name type="scientific">Stachybotrys elegans</name>
    <dbReference type="NCBI Taxonomy" id="80388"/>
    <lineage>
        <taxon>Eukaryota</taxon>
        <taxon>Fungi</taxon>
        <taxon>Dikarya</taxon>
        <taxon>Ascomycota</taxon>
        <taxon>Pezizomycotina</taxon>
        <taxon>Sordariomycetes</taxon>
        <taxon>Hypocreomycetidae</taxon>
        <taxon>Hypocreales</taxon>
        <taxon>Stachybotryaceae</taxon>
        <taxon>Stachybotrys</taxon>
    </lineage>
</organism>
<comment type="caution">
    <text evidence="2">The sequence shown here is derived from an EMBL/GenBank/DDBJ whole genome shotgun (WGS) entry which is preliminary data.</text>
</comment>